<dbReference type="InterPro" id="IPR057336">
    <property type="entry name" value="GerAC_N"/>
</dbReference>
<dbReference type="PROSITE" id="PS51257">
    <property type="entry name" value="PROKAR_LIPOPROTEIN"/>
    <property type="match status" value="1"/>
</dbReference>
<keyword evidence="6" id="KW-0564">Palmitate</keyword>
<dbReference type="GO" id="GO:0016020">
    <property type="term" value="C:membrane"/>
    <property type="evidence" value="ECO:0007669"/>
    <property type="project" value="UniProtKB-SubCell"/>
</dbReference>
<dbReference type="InterPro" id="IPR008844">
    <property type="entry name" value="Spore_GerAC-like"/>
</dbReference>
<evidence type="ECO:0000256" key="4">
    <source>
        <dbReference type="ARBA" id="ARBA00022729"/>
    </source>
</evidence>
<dbReference type="Gene3D" id="3.30.300.210">
    <property type="entry name" value="Nutrient germinant receptor protein C, domain 3"/>
    <property type="match status" value="1"/>
</dbReference>
<comment type="subcellular location">
    <subcellularLocation>
        <location evidence="1">Membrane</location>
        <topology evidence="1">Lipid-anchor</topology>
    </subcellularLocation>
</comment>
<feature type="domain" description="Spore germination GerAC-like C-terminal" evidence="8">
    <location>
        <begin position="211"/>
        <end position="374"/>
    </location>
</feature>
<feature type="domain" description="Spore germination protein N-terminal" evidence="9">
    <location>
        <begin position="23"/>
        <end position="194"/>
    </location>
</feature>
<dbReference type="GO" id="GO:0009847">
    <property type="term" value="P:spore germination"/>
    <property type="evidence" value="ECO:0007669"/>
    <property type="project" value="InterPro"/>
</dbReference>
<evidence type="ECO:0000259" key="8">
    <source>
        <dbReference type="Pfam" id="PF05504"/>
    </source>
</evidence>
<evidence type="ECO:0000259" key="9">
    <source>
        <dbReference type="Pfam" id="PF25198"/>
    </source>
</evidence>
<dbReference type="Pfam" id="PF25198">
    <property type="entry name" value="Spore_GerAC_N"/>
    <property type="match status" value="1"/>
</dbReference>
<comment type="similarity">
    <text evidence="2">Belongs to the GerABKC lipoprotein family.</text>
</comment>
<keyword evidence="5" id="KW-0472">Membrane</keyword>
<dbReference type="InterPro" id="IPR038501">
    <property type="entry name" value="Spore_GerAC_C_sf"/>
</dbReference>
<keyword evidence="11" id="KW-1185">Reference proteome</keyword>
<dbReference type="NCBIfam" id="TIGR02887">
    <property type="entry name" value="spore_ger_x_C"/>
    <property type="match status" value="1"/>
</dbReference>
<gene>
    <name evidence="10" type="ORF">EDD79_100262</name>
</gene>
<dbReference type="Gene3D" id="6.20.190.10">
    <property type="entry name" value="Nutrient germinant receptor protein C, domain 1"/>
    <property type="match status" value="1"/>
</dbReference>
<evidence type="ECO:0000256" key="6">
    <source>
        <dbReference type="ARBA" id="ARBA00023139"/>
    </source>
</evidence>
<evidence type="ECO:0000256" key="2">
    <source>
        <dbReference type="ARBA" id="ARBA00007886"/>
    </source>
</evidence>
<comment type="caution">
    <text evidence="10">The sequence shown here is derived from an EMBL/GenBank/DDBJ whole genome shotgun (WGS) entry which is preliminary data.</text>
</comment>
<dbReference type="Proteomes" id="UP000295504">
    <property type="component" value="Unassembled WGS sequence"/>
</dbReference>
<dbReference type="PANTHER" id="PTHR35789:SF1">
    <property type="entry name" value="SPORE GERMINATION PROTEIN B3"/>
    <property type="match status" value="1"/>
</dbReference>
<keyword evidence="4" id="KW-0732">Signal</keyword>
<dbReference type="PANTHER" id="PTHR35789">
    <property type="entry name" value="SPORE GERMINATION PROTEIN B3"/>
    <property type="match status" value="1"/>
</dbReference>
<evidence type="ECO:0000256" key="1">
    <source>
        <dbReference type="ARBA" id="ARBA00004635"/>
    </source>
</evidence>
<name>A0A4R2TVG1_9FIRM</name>
<reference evidence="10 11" key="1">
    <citation type="submission" date="2019-03" db="EMBL/GenBank/DDBJ databases">
        <title>Genomic Encyclopedia of Type Strains, Phase IV (KMG-IV): sequencing the most valuable type-strain genomes for metagenomic binning, comparative biology and taxonomic classification.</title>
        <authorList>
            <person name="Goeker M."/>
        </authorList>
    </citation>
    <scope>NUCLEOTIDE SEQUENCE [LARGE SCALE GENOMIC DNA]</scope>
    <source>
        <strain evidence="10 11">DSM 100013</strain>
    </source>
</reference>
<dbReference type="EMBL" id="SLYC01000002">
    <property type="protein sequence ID" value="TCQ07066.1"/>
    <property type="molecule type" value="Genomic_DNA"/>
</dbReference>
<evidence type="ECO:0000313" key="10">
    <source>
        <dbReference type="EMBL" id="TCQ07066.1"/>
    </source>
</evidence>
<organism evidence="10 11">
    <name type="scientific">Serpentinicella alkaliphila</name>
    <dbReference type="NCBI Taxonomy" id="1734049"/>
    <lineage>
        <taxon>Bacteria</taxon>
        <taxon>Bacillati</taxon>
        <taxon>Bacillota</taxon>
        <taxon>Clostridia</taxon>
        <taxon>Peptostreptococcales</taxon>
        <taxon>Natronincolaceae</taxon>
        <taxon>Serpentinicella</taxon>
    </lineage>
</organism>
<dbReference type="InterPro" id="IPR046953">
    <property type="entry name" value="Spore_GerAC-like_C"/>
</dbReference>
<evidence type="ECO:0000256" key="3">
    <source>
        <dbReference type="ARBA" id="ARBA00022544"/>
    </source>
</evidence>
<sequence length="383" mass="42833">MKKFLIILTTVLFTTSLTSCWSRREINNLGFVIGLGISKTDAGLYSVVAQLANPRSIAAEGVTGKEIYTTIGSKGLTIFDALRNMSKIAKRRLYIGHIKSLVIDEKIAKEGLGEVVSFFAQDMEVRLEMIVLVTNDPPEKIYDTPNFVGIVPALGLSIIAENFGANNKIYVADMHETVEAVNNPFINYVTTLVTIVSPPTELEKPELILSRIAIFDSDKLVGYLDYEEGQAYNLVTNNFKNGLIVFDYALNNDKITIEGLESKADIKPKYENGKIRFDIELNVKGNVAERVSTEDLPHELDIEILQRQLNKVLADKINKAIVNAQKGYGVDYFNLSGYFFREYPKEFKEIKDNWNDAFSSATINVTVNSTIIHSALNLNRGRI</sequence>
<evidence type="ECO:0000256" key="7">
    <source>
        <dbReference type="ARBA" id="ARBA00023288"/>
    </source>
</evidence>
<dbReference type="Pfam" id="PF05504">
    <property type="entry name" value="Spore_GerAC"/>
    <property type="match status" value="1"/>
</dbReference>
<accession>A0A4R2TVG1</accession>
<dbReference type="RefSeq" id="WP_132847413.1">
    <property type="nucleotide sequence ID" value="NZ_CP058648.1"/>
</dbReference>
<protein>
    <submittedName>
        <fullName evidence="10">Spore germination protein KC</fullName>
    </submittedName>
</protein>
<dbReference type="AlphaFoldDB" id="A0A4R2TVG1"/>
<keyword evidence="7" id="KW-0449">Lipoprotein</keyword>
<proteinExistence type="inferred from homology"/>
<evidence type="ECO:0000313" key="11">
    <source>
        <dbReference type="Proteomes" id="UP000295504"/>
    </source>
</evidence>
<dbReference type="OrthoDB" id="9816067at2"/>
<keyword evidence="3" id="KW-0309">Germination</keyword>
<evidence type="ECO:0000256" key="5">
    <source>
        <dbReference type="ARBA" id="ARBA00023136"/>
    </source>
</evidence>